<comment type="caution">
    <text evidence="1">The sequence shown here is derived from an EMBL/GenBank/DDBJ whole genome shotgun (WGS) entry which is preliminary data.</text>
</comment>
<protein>
    <submittedName>
        <fullName evidence="1">Uncharacterized protein</fullName>
    </submittedName>
</protein>
<accession>X0VKN1</accession>
<feature type="non-terminal residue" evidence="1">
    <location>
        <position position="42"/>
    </location>
</feature>
<evidence type="ECO:0000313" key="1">
    <source>
        <dbReference type="EMBL" id="GAG11762.1"/>
    </source>
</evidence>
<dbReference type="AlphaFoldDB" id="X0VKN1"/>
<name>X0VKN1_9ZZZZ</name>
<organism evidence="1">
    <name type="scientific">marine sediment metagenome</name>
    <dbReference type="NCBI Taxonomy" id="412755"/>
    <lineage>
        <taxon>unclassified sequences</taxon>
        <taxon>metagenomes</taxon>
        <taxon>ecological metagenomes</taxon>
    </lineage>
</organism>
<reference evidence="1" key="1">
    <citation type="journal article" date="2014" name="Front. Microbiol.">
        <title>High frequency of phylogenetically diverse reductive dehalogenase-homologous genes in deep subseafloor sedimentary metagenomes.</title>
        <authorList>
            <person name="Kawai M."/>
            <person name="Futagami T."/>
            <person name="Toyoda A."/>
            <person name="Takaki Y."/>
            <person name="Nishi S."/>
            <person name="Hori S."/>
            <person name="Arai W."/>
            <person name="Tsubouchi T."/>
            <person name="Morono Y."/>
            <person name="Uchiyama I."/>
            <person name="Ito T."/>
            <person name="Fujiyama A."/>
            <person name="Inagaki F."/>
            <person name="Takami H."/>
        </authorList>
    </citation>
    <scope>NUCLEOTIDE SEQUENCE</scope>
    <source>
        <strain evidence="1">Expedition CK06-06</strain>
    </source>
</reference>
<dbReference type="EMBL" id="BARS01028726">
    <property type="protein sequence ID" value="GAG11762.1"/>
    <property type="molecule type" value="Genomic_DNA"/>
</dbReference>
<gene>
    <name evidence="1" type="ORF">S01H1_44998</name>
</gene>
<proteinExistence type="predicted"/>
<sequence>MSDPIIVKGVGDCFRANGNKVLELGFFKGKDKPYYLCHGIVT</sequence>